<organism evidence="2 3">
    <name type="scientific">Lapidilactobacillus concavus DSM 17758</name>
    <dbReference type="NCBI Taxonomy" id="1423735"/>
    <lineage>
        <taxon>Bacteria</taxon>
        <taxon>Bacillati</taxon>
        <taxon>Bacillota</taxon>
        <taxon>Bacilli</taxon>
        <taxon>Lactobacillales</taxon>
        <taxon>Lactobacillaceae</taxon>
        <taxon>Lapidilactobacillus</taxon>
    </lineage>
</organism>
<dbReference type="AlphaFoldDB" id="A0A0R1W044"/>
<dbReference type="OrthoDB" id="2291419at2"/>
<dbReference type="STRING" id="1423735.FC15_GL000570"/>
<keyword evidence="3" id="KW-1185">Reference proteome</keyword>
<dbReference type="PROSITE" id="PS50005">
    <property type="entry name" value="TPR"/>
    <property type="match status" value="1"/>
</dbReference>
<dbReference type="SMART" id="SM00028">
    <property type="entry name" value="TPR"/>
    <property type="match status" value="4"/>
</dbReference>
<evidence type="ECO:0000313" key="3">
    <source>
        <dbReference type="Proteomes" id="UP000051315"/>
    </source>
</evidence>
<dbReference type="PANTHER" id="PTHR44216:SF3">
    <property type="entry name" value="PROTEIN O-MANNOSYL-TRANSFERASE TMTC2"/>
    <property type="match status" value="1"/>
</dbReference>
<name>A0A0R1W044_9LACO</name>
<feature type="repeat" description="TPR" evidence="1">
    <location>
        <begin position="40"/>
        <end position="73"/>
    </location>
</feature>
<dbReference type="InterPro" id="IPR019734">
    <property type="entry name" value="TPR_rpt"/>
</dbReference>
<dbReference type="PANTHER" id="PTHR44216">
    <property type="entry name" value="PROTEIN O-MANNOSYL-TRANSFERASE TMTC2"/>
    <property type="match status" value="1"/>
</dbReference>
<reference evidence="2 3" key="1">
    <citation type="journal article" date="2015" name="Genome Announc.">
        <title>Expanding the biotechnology potential of lactobacilli through comparative genomics of 213 strains and associated genera.</title>
        <authorList>
            <person name="Sun Z."/>
            <person name="Harris H.M."/>
            <person name="McCann A."/>
            <person name="Guo C."/>
            <person name="Argimon S."/>
            <person name="Zhang W."/>
            <person name="Yang X."/>
            <person name="Jeffery I.B."/>
            <person name="Cooney J.C."/>
            <person name="Kagawa T.F."/>
            <person name="Liu W."/>
            <person name="Song Y."/>
            <person name="Salvetti E."/>
            <person name="Wrobel A."/>
            <person name="Rasinkangas P."/>
            <person name="Parkhill J."/>
            <person name="Rea M.C."/>
            <person name="O'Sullivan O."/>
            <person name="Ritari J."/>
            <person name="Douillard F.P."/>
            <person name="Paul Ross R."/>
            <person name="Yang R."/>
            <person name="Briner A.E."/>
            <person name="Felis G.E."/>
            <person name="de Vos W.M."/>
            <person name="Barrangou R."/>
            <person name="Klaenhammer T.R."/>
            <person name="Caufield P.W."/>
            <person name="Cui Y."/>
            <person name="Zhang H."/>
            <person name="O'Toole P.W."/>
        </authorList>
    </citation>
    <scope>NUCLEOTIDE SEQUENCE [LARGE SCALE GENOMIC DNA]</scope>
    <source>
        <strain evidence="2 3">DSM 17758</strain>
    </source>
</reference>
<dbReference type="Pfam" id="PF13432">
    <property type="entry name" value="TPR_16"/>
    <property type="match status" value="3"/>
</dbReference>
<evidence type="ECO:0000256" key="1">
    <source>
        <dbReference type="PROSITE-ProRule" id="PRU00339"/>
    </source>
</evidence>
<keyword evidence="1" id="KW-0802">TPR repeat</keyword>
<sequence length="219" mass="24222">MKQAPQPKINEKIMAQFKAGQREEAIIALTKLLAQQPNDVDLLLQLATMLIEVTDLTQAQQVLQRAAVIDPERVEVLYNQAVVAHQLKQDQQAVQWLQKLSRSALAVEANYLLAVIYFEHQQIQLAAAFALTAVEAEPSDFPANLLLAQILAKQQAWTQCLGYAQQANMLEPDDADAMFVYGSALLNTGDVTRGRQLLQRVAAVAPKKYESAVSLILSE</sequence>
<dbReference type="Pfam" id="PF13174">
    <property type="entry name" value="TPR_6"/>
    <property type="match status" value="1"/>
</dbReference>
<accession>A0A0R1W044</accession>
<dbReference type="SUPFAM" id="SSF81901">
    <property type="entry name" value="HCP-like"/>
    <property type="match status" value="1"/>
</dbReference>
<evidence type="ECO:0000313" key="2">
    <source>
        <dbReference type="EMBL" id="KRM08502.1"/>
    </source>
</evidence>
<dbReference type="EMBL" id="AZFX01000087">
    <property type="protein sequence ID" value="KRM08502.1"/>
    <property type="molecule type" value="Genomic_DNA"/>
</dbReference>
<comment type="caution">
    <text evidence="2">The sequence shown here is derived from an EMBL/GenBank/DDBJ whole genome shotgun (WGS) entry which is preliminary data.</text>
</comment>
<proteinExistence type="predicted"/>
<dbReference type="InterPro" id="IPR052384">
    <property type="entry name" value="TMTC_O-mannosyltransferase"/>
</dbReference>
<dbReference type="RefSeq" id="WP_057825427.1">
    <property type="nucleotide sequence ID" value="NZ_AZFX01000087.1"/>
</dbReference>
<dbReference type="Proteomes" id="UP000051315">
    <property type="component" value="Unassembled WGS sequence"/>
</dbReference>
<dbReference type="Gene3D" id="1.25.40.10">
    <property type="entry name" value="Tetratricopeptide repeat domain"/>
    <property type="match status" value="2"/>
</dbReference>
<gene>
    <name evidence="2" type="ORF">FC15_GL000570</name>
</gene>
<dbReference type="InterPro" id="IPR011990">
    <property type="entry name" value="TPR-like_helical_dom_sf"/>
</dbReference>
<dbReference type="PATRIC" id="fig|1423735.3.peg.597"/>
<protein>
    <submittedName>
        <fullName evidence="2">Uncharacterized protein</fullName>
    </submittedName>
</protein>